<evidence type="ECO:0000313" key="2">
    <source>
        <dbReference type="Proteomes" id="UP000284824"/>
    </source>
</evidence>
<accession>A0A438M771</accession>
<dbReference type="EMBL" id="SAUN01000001">
    <property type="protein sequence ID" value="RVX41560.1"/>
    <property type="molecule type" value="Genomic_DNA"/>
</dbReference>
<gene>
    <name evidence="1" type="ORF">EDD27_4111</name>
</gene>
<dbReference type="Proteomes" id="UP000284824">
    <property type="component" value="Unassembled WGS sequence"/>
</dbReference>
<organism evidence="1 2">
    <name type="scientific">Nonomuraea polychroma</name>
    <dbReference type="NCBI Taxonomy" id="46176"/>
    <lineage>
        <taxon>Bacteria</taxon>
        <taxon>Bacillati</taxon>
        <taxon>Actinomycetota</taxon>
        <taxon>Actinomycetes</taxon>
        <taxon>Streptosporangiales</taxon>
        <taxon>Streptosporangiaceae</taxon>
        <taxon>Nonomuraea</taxon>
    </lineage>
</organism>
<name>A0A438M771_9ACTN</name>
<reference evidence="1 2" key="1">
    <citation type="submission" date="2019-01" db="EMBL/GenBank/DDBJ databases">
        <title>Sequencing the genomes of 1000 actinobacteria strains.</title>
        <authorList>
            <person name="Klenk H.-P."/>
        </authorList>
    </citation>
    <scope>NUCLEOTIDE SEQUENCE [LARGE SCALE GENOMIC DNA]</scope>
    <source>
        <strain evidence="1 2">DSM 43925</strain>
    </source>
</reference>
<proteinExistence type="predicted"/>
<comment type="caution">
    <text evidence="1">The sequence shown here is derived from an EMBL/GenBank/DDBJ whole genome shotgun (WGS) entry which is preliminary data.</text>
</comment>
<sequence>MSESATAPPSVEIGERCRVLLEQFNNWLQATVPQQPHLVGIVPVAIQAIQLYRTKQYDACIGRLRDAAEILRLVGYPAPIQP</sequence>
<evidence type="ECO:0000313" key="1">
    <source>
        <dbReference type="EMBL" id="RVX41560.1"/>
    </source>
</evidence>
<keyword evidence="2" id="KW-1185">Reference proteome</keyword>
<dbReference type="AlphaFoldDB" id="A0A438M771"/>
<protein>
    <submittedName>
        <fullName evidence="1">Uncharacterized protein</fullName>
    </submittedName>
</protein>